<dbReference type="PANTHER" id="PTHR43572">
    <property type="entry name" value="CHAPERONE PROTEIN CLPD, CHLOROPLASTIC"/>
    <property type="match status" value="1"/>
</dbReference>
<dbReference type="Proteomes" id="UP000834106">
    <property type="component" value="Chromosome 20"/>
</dbReference>
<reference evidence="1" key="1">
    <citation type="submission" date="2023-05" db="EMBL/GenBank/DDBJ databases">
        <authorList>
            <person name="Huff M."/>
        </authorList>
    </citation>
    <scope>NUCLEOTIDE SEQUENCE</scope>
</reference>
<sequence>MLRKDKKQETWLSFQGLDIKAKQEIVRELVKIVFGSYSNYVAVNLLSSFSSTTREDSVQRFAQEVTANPHRVFFIQDLEHTDYCSKTCIKMAIKRGRIGNADGEEVSLCDAIVILSSESIGSRTCSSFTKQKSDESMAEKDESINDQDRGLLENVDRCSLKI</sequence>
<evidence type="ECO:0000313" key="1">
    <source>
        <dbReference type="EMBL" id="CAI9783851.1"/>
    </source>
</evidence>
<evidence type="ECO:0000313" key="2">
    <source>
        <dbReference type="Proteomes" id="UP000834106"/>
    </source>
</evidence>
<name>A0AAD2EDC0_9LAMI</name>
<accession>A0AAD2EDC0</accession>
<protein>
    <submittedName>
        <fullName evidence="1">Uncharacterized protein</fullName>
    </submittedName>
</protein>
<keyword evidence="2" id="KW-1185">Reference proteome</keyword>
<dbReference type="Gene3D" id="3.40.50.300">
    <property type="entry name" value="P-loop containing nucleotide triphosphate hydrolases"/>
    <property type="match status" value="1"/>
</dbReference>
<dbReference type="InterPro" id="IPR051650">
    <property type="entry name" value="SL_signaling_regulator"/>
</dbReference>
<dbReference type="EMBL" id="OU503055">
    <property type="protein sequence ID" value="CAI9783851.1"/>
    <property type="molecule type" value="Genomic_DNA"/>
</dbReference>
<gene>
    <name evidence="1" type="ORF">FPE_LOCUS31281</name>
</gene>
<proteinExistence type="predicted"/>
<dbReference type="InterPro" id="IPR027417">
    <property type="entry name" value="P-loop_NTPase"/>
</dbReference>
<dbReference type="PANTHER" id="PTHR43572:SF31">
    <property type="entry name" value="PROTEIN SMAX1-LIKE 3"/>
    <property type="match status" value="1"/>
</dbReference>
<dbReference type="AlphaFoldDB" id="A0AAD2EDC0"/>
<organism evidence="1 2">
    <name type="scientific">Fraxinus pennsylvanica</name>
    <dbReference type="NCBI Taxonomy" id="56036"/>
    <lineage>
        <taxon>Eukaryota</taxon>
        <taxon>Viridiplantae</taxon>
        <taxon>Streptophyta</taxon>
        <taxon>Embryophyta</taxon>
        <taxon>Tracheophyta</taxon>
        <taxon>Spermatophyta</taxon>
        <taxon>Magnoliopsida</taxon>
        <taxon>eudicotyledons</taxon>
        <taxon>Gunneridae</taxon>
        <taxon>Pentapetalae</taxon>
        <taxon>asterids</taxon>
        <taxon>lamiids</taxon>
        <taxon>Lamiales</taxon>
        <taxon>Oleaceae</taxon>
        <taxon>Oleeae</taxon>
        <taxon>Fraxinus</taxon>
    </lineage>
</organism>